<dbReference type="EMBL" id="JBJKFK010000486">
    <property type="protein sequence ID" value="KAL3316758.1"/>
    <property type="molecule type" value="Genomic_DNA"/>
</dbReference>
<dbReference type="PANTHER" id="PTHR11645:SF0">
    <property type="entry name" value="PYRROLINE-5-CARBOXYLATE REDUCTASE 3"/>
    <property type="match status" value="1"/>
</dbReference>
<keyword evidence="1" id="KW-0560">Oxidoreductase</keyword>
<proteinExistence type="predicted"/>
<organism evidence="3 4">
    <name type="scientific">Cichlidogyrus casuarinus</name>
    <dbReference type="NCBI Taxonomy" id="1844966"/>
    <lineage>
        <taxon>Eukaryota</taxon>
        <taxon>Metazoa</taxon>
        <taxon>Spiralia</taxon>
        <taxon>Lophotrochozoa</taxon>
        <taxon>Platyhelminthes</taxon>
        <taxon>Monogenea</taxon>
        <taxon>Monopisthocotylea</taxon>
        <taxon>Dactylogyridea</taxon>
        <taxon>Ancyrocephalidae</taxon>
        <taxon>Cichlidogyrus</taxon>
    </lineage>
</organism>
<dbReference type="PANTHER" id="PTHR11645">
    <property type="entry name" value="PYRROLINE-5-CARBOXYLATE REDUCTASE"/>
    <property type="match status" value="1"/>
</dbReference>
<dbReference type="Proteomes" id="UP001626550">
    <property type="component" value="Unassembled WGS sequence"/>
</dbReference>
<dbReference type="Gene3D" id="1.10.3730.10">
    <property type="entry name" value="ProC C-terminal domain-like"/>
    <property type="match status" value="1"/>
</dbReference>
<feature type="domain" description="Pyrroline-5-carboxylate reductase dimerisation" evidence="2">
    <location>
        <begin position="130"/>
        <end position="192"/>
    </location>
</feature>
<reference evidence="3 4" key="1">
    <citation type="submission" date="2024-11" db="EMBL/GenBank/DDBJ databases">
        <title>Adaptive evolution of stress response genes in parasites aligns with host niche diversity.</title>
        <authorList>
            <person name="Hahn C."/>
            <person name="Resl P."/>
        </authorList>
    </citation>
    <scope>NUCLEOTIDE SEQUENCE [LARGE SCALE GENOMIC DNA]</scope>
    <source>
        <strain evidence="3">EGGRZ-B1_66</strain>
        <tissue evidence="3">Body</tissue>
    </source>
</reference>
<dbReference type="SUPFAM" id="SSF48179">
    <property type="entry name" value="6-phosphogluconate dehydrogenase C-terminal domain-like"/>
    <property type="match status" value="1"/>
</dbReference>
<name>A0ABD2QB79_9PLAT</name>
<dbReference type="Pfam" id="PF14748">
    <property type="entry name" value="P5CR_dimer"/>
    <property type="match status" value="1"/>
</dbReference>
<dbReference type="InterPro" id="IPR029036">
    <property type="entry name" value="P5CR_dimer"/>
</dbReference>
<comment type="caution">
    <text evidence="3">The sequence shown here is derived from an EMBL/GenBank/DDBJ whole genome shotgun (WGS) entry which is preliminary data.</text>
</comment>
<dbReference type="Gene3D" id="3.40.50.720">
    <property type="entry name" value="NAD(P)-binding Rossmann-like Domain"/>
    <property type="match status" value="1"/>
</dbReference>
<evidence type="ECO:0000256" key="1">
    <source>
        <dbReference type="ARBA" id="ARBA00023002"/>
    </source>
</evidence>
<dbReference type="SUPFAM" id="SSF51735">
    <property type="entry name" value="NAD(P)-binding Rossmann-fold domains"/>
    <property type="match status" value="1"/>
</dbReference>
<gene>
    <name evidence="3" type="ORF">Ciccas_004599</name>
</gene>
<evidence type="ECO:0000313" key="4">
    <source>
        <dbReference type="Proteomes" id="UP001626550"/>
    </source>
</evidence>
<dbReference type="AlphaFoldDB" id="A0ABD2QB79"/>
<keyword evidence="4" id="KW-1185">Reference proteome</keyword>
<dbReference type="InterPro" id="IPR008927">
    <property type="entry name" value="6-PGluconate_DH-like_C_sf"/>
</dbReference>
<evidence type="ECO:0000313" key="3">
    <source>
        <dbReference type="EMBL" id="KAL3316758.1"/>
    </source>
</evidence>
<dbReference type="GO" id="GO:0016491">
    <property type="term" value="F:oxidoreductase activity"/>
    <property type="evidence" value="ECO:0007669"/>
    <property type="project" value="UniProtKB-KW"/>
</dbReference>
<protein>
    <recommendedName>
        <fullName evidence="2">Pyrroline-5-carboxylate reductase dimerisation domain-containing protein</fullName>
    </recommendedName>
</protein>
<accession>A0ABD2QB79</accession>
<evidence type="ECO:0000259" key="2">
    <source>
        <dbReference type="Pfam" id="PF14748"/>
    </source>
</evidence>
<sequence length="202" mass="22002">MAMAMAKGLVASIYPSIGELTDNSDIVFWCTKPKDLKTAVTSDMPLRSDIVYVSIAAGISLTQIYSWIGEDSNEPETKIIQMMPNTPCLVGQGAAGFITSENISEAEVELFKRLMKSSFPVLERMKTIKELDATTGVAGSCPAYIFMVAEAIAEAGVKQGLTWDQSLRLTVQTIKGAAMLLEQSHEHPAVAKVRYEHAHSIF</sequence>
<dbReference type="InterPro" id="IPR036291">
    <property type="entry name" value="NAD(P)-bd_dom_sf"/>
</dbReference>